<dbReference type="SMART" id="SM00564">
    <property type="entry name" value="PQQ"/>
    <property type="match status" value="3"/>
</dbReference>
<name>A0ABS3ICK5_9MICO</name>
<dbReference type="SUPFAM" id="SSF50998">
    <property type="entry name" value="Quinoprotein alcohol dehydrogenase-like"/>
    <property type="match status" value="1"/>
</dbReference>
<reference evidence="5" key="1">
    <citation type="submission" date="2023-07" db="EMBL/GenBank/DDBJ databases">
        <title>Myceligenerans salitolerans sp. nov., a halotolerant actinomycete isolated from a salt lake in Xinjiang, China.</title>
        <authorList>
            <person name="Guan T."/>
        </authorList>
    </citation>
    <scope>NUCLEOTIDE SEQUENCE [LARGE SCALE GENOMIC DNA]</scope>
    <source>
        <strain evidence="5">XHU 5031</strain>
    </source>
</reference>
<dbReference type="InterPro" id="IPR018391">
    <property type="entry name" value="PQQ_b-propeller_rpt"/>
</dbReference>
<gene>
    <name evidence="4" type="ORF">J0911_12180</name>
</gene>
<keyword evidence="5" id="KW-1185">Reference proteome</keyword>
<feature type="region of interest" description="Disordered" evidence="1">
    <location>
        <begin position="1"/>
        <end position="70"/>
    </location>
</feature>
<dbReference type="InterPro" id="IPR011047">
    <property type="entry name" value="Quinoprotein_ADH-like_sf"/>
</dbReference>
<dbReference type="Gene3D" id="2.130.10.10">
    <property type="entry name" value="YVTN repeat-like/Quinoprotein amine dehydrogenase"/>
    <property type="match status" value="1"/>
</dbReference>
<accession>A0ABS3ICK5</accession>
<evidence type="ECO:0000259" key="3">
    <source>
        <dbReference type="Pfam" id="PF13360"/>
    </source>
</evidence>
<dbReference type="RefSeq" id="WP_207275702.1">
    <property type="nucleotide sequence ID" value="NZ_JAFMPK010000044.1"/>
</dbReference>
<evidence type="ECO:0000256" key="1">
    <source>
        <dbReference type="SAM" id="MobiDB-lite"/>
    </source>
</evidence>
<dbReference type="EMBL" id="JAFMPK010000044">
    <property type="protein sequence ID" value="MBO0609782.1"/>
    <property type="molecule type" value="Genomic_DNA"/>
</dbReference>
<evidence type="ECO:0000313" key="4">
    <source>
        <dbReference type="EMBL" id="MBO0609782.1"/>
    </source>
</evidence>
<feature type="domain" description="Pyrrolo-quinoline quinone repeat" evidence="3">
    <location>
        <begin position="151"/>
        <end position="217"/>
    </location>
</feature>
<protein>
    <submittedName>
        <fullName evidence="4">PQQ-binding-like beta-propeller repeat protein</fullName>
    </submittedName>
</protein>
<feature type="domain" description="Pyrrolo-quinoline quinone repeat" evidence="3">
    <location>
        <begin position="417"/>
        <end position="519"/>
    </location>
</feature>
<feature type="compositionally biased region" description="Low complexity" evidence="1">
    <location>
        <begin position="55"/>
        <end position="70"/>
    </location>
</feature>
<dbReference type="InterPro" id="IPR015943">
    <property type="entry name" value="WD40/YVTN_repeat-like_dom_sf"/>
</dbReference>
<feature type="compositionally biased region" description="Basic and acidic residues" evidence="1">
    <location>
        <begin position="19"/>
        <end position="35"/>
    </location>
</feature>
<keyword evidence="2" id="KW-0812">Transmembrane</keyword>
<evidence type="ECO:0000313" key="5">
    <source>
        <dbReference type="Proteomes" id="UP000664617"/>
    </source>
</evidence>
<organism evidence="4 5">
    <name type="scientific">Myceligenerans salitolerans</name>
    <dbReference type="NCBI Taxonomy" id="1230528"/>
    <lineage>
        <taxon>Bacteria</taxon>
        <taxon>Bacillati</taxon>
        <taxon>Actinomycetota</taxon>
        <taxon>Actinomycetes</taxon>
        <taxon>Micrococcales</taxon>
        <taxon>Promicromonosporaceae</taxon>
        <taxon>Myceligenerans</taxon>
    </lineage>
</organism>
<evidence type="ECO:0000256" key="2">
    <source>
        <dbReference type="SAM" id="Phobius"/>
    </source>
</evidence>
<comment type="caution">
    <text evidence="4">The sequence shown here is derived from an EMBL/GenBank/DDBJ whole genome shotgun (WGS) entry which is preliminary data.</text>
</comment>
<dbReference type="Proteomes" id="UP000664617">
    <property type="component" value="Unassembled WGS sequence"/>
</dbReference>
<keyword evidence="2" id="KW-1133">Transmembrane helix</keyword>
<dbReference type="InterPro" id="IPR002372">
    <property type="entry name" value="PQQ_rpt_dom"/>
</dbReference>
<feature type="transmembrane region" description="Helical" evidence="2">
    <location>
        <begin position="95"/>
        <end position="115"/>
    </location>
</feature>
<proteinExistence type="predicted"/>
<sequence length="531" mass="53820">MPKQEDTAHDGDGVLLDSVPDHIKNPSEPGPDRSGSDTPDESGPGPLGRMRRRAGSGARRTGAAVRRTASRGAGALGTAVRGARSAFPAGRKARALLLGGTAVVAAGAVAGGLLVQAHLRDERLRAAPGGVLTLASAPRQAWDLDLGDAVPSQILPVGDLVAVTTGGRVLGLDPATGEELWAVEVLEPEAAADGAGVRCGPSRRAVGSVAVRTAAPSDPLVCVTEGPAPEVVVIGASGAVERRALETGGAEAADDGTAPVYAPLTDGGLAVLARDETPVDPGDVRVVEGDDGVASLKGTIESAPGLTVRVEDAATGDVRWGPRTVPFDPDLESASCLMWGEDGPELDVVGDLRWSADERRIAASACGISARFRTADGAPAPADPGAEVLVPWATDDPELGPVPVPERMAARDVLVRTAGLAVALTEDGQVMAFDVGTGERRWTADPLGEDAAAVAGSAVFGAYTDGRSAMLVLDGPSTGGEGQLRLVGLNLSTGRVVWDVDQDAPYAQIASIDGRLVQVTDTGVAGLTTES</sequence>
<dbReference type="Pfam" id="PF13360">
    <property type="entry name" value="PQQ_2"/>
    <property type="match status" value="2"/>
</dbReference>
<keyword evidence="2" id="KW-0472">Membrane</keyword>
<feature type="compositionally biased region" description="Basic and acidic residues" evidence="1">
    <location>
        <begin position="1"/>
        <end position="12"/>
    </location>
</feature>